<reference evidence="2 3" key="1">
    <citation type="journal article" date="2019" name="Appl. Environ. Microbiol.">
        <title>Population genetics and characterization of Campylobacter jejuni isolates in western jackdaws and game birds in Finland.</title>
        <authorList>
            <person name="Kovanen S."/>
            <person name="Rossi M."/>
            <person name="Pohja-Mykra M."/>
            <person name="Nieminen T."/>
            <person name="Raunio-Saarnisto M."/>
            <person name="Sauvala M."/>
            <person name="Fredriksson-Ahomaa M."/>
            <person name="Hanninen M.L."/>
            <person name="Kivisto R."/>
        </authorList>
    </citation>
    <scope>NUCLEOTIDE SEQUENCE [LARGE SCALE GENOMIC DNA]</scope>
    <source>
        <strain evidence="2 3">CB304</strain>
    </source>
</reference>
<name>A0A431FVN3_CAMJU</name>
<feature type="domain" description="Toprim" evidence="1">
    <location>
        <begin position="268"/>
        <end position="360"/>
    </location>
</feature>
<accession>A0A431FVN3</accession>
<dbReference type="AlphaFoldDB" id="A0A431FVN3"/>
<organism evidence="2 3">
    <name type="scientific">Campylobacter jejuni</name>
    <dbReference type="NCBI Taxonomy" id="197"/>
    <lineage>
        <taxon>Bacteria</taxon>
        <taxon>Pseudomonadati</taxon>
        <taxon>Campylobacterota</taxon>
        <taxon>Epsilonproteobacteria</taxon>
        <taxon>Campylobacterales</taxon>
        <taxon>Campylobacteraceae</taxon>
        <taxon>Campylobacter</taxon>
    </lineage>
</organism>
<dbReference type="PROSITE" id="PS50880">
    <property type="entry name" value="TOPRIM"/>
    <property type="match status" value="1"/>
</dbReference>
<dbReference type="RefSeq" id="WP_126237140.1">
    <property type="nucleotide sequence ID" value="NZ_PRCE01000095.1"/>
</dbReference>
<sequence>MPQKRIYLYVPFKDKEKVKSLGAMWDDKEKKWFAPKSLDKNIFSQWFYPHQNKEFSFDENEVLTTFKSALENQGLIIDGSPIMDGKIHRVKTTTDKGREMSGAYSGFLDKYPAGFIQNFKTGIKENWKMPLENAKQNIVSYQTPSQKRLHNSTSNNTKQDILELQQKTALKIEEEYNQANWAHSNHPYLKKKGFSENFYLKQDNKGSLLIPLKDENGKLWSVQRIFPNGDKIIGVIKTKEEKEQGIEYSAKKSGCFHLIGAKNLEYCKEFIIAEGFATAATIYKALNKSVIMGIDAGNLSKIVETLKNKFQNTPITLIADNDKKRELKGLSNVGVETAKEIQQKFSDIKVIIPKISNQEAEQGISDFNDIFLNKGLDEVKKQLNFIDFHNKLKAFKSMEKTQPEKEITRQ</sequence>
<evidence type="ECO:0000259" key="1">
    <source>
        <dbReference type="PROSITE" id="PS50880"/>
    </source>
</evidence>
<evidence type="ECO:0000313" key="2">
    <source>
        <dbReference type="EMBL" id="RTJ97610.1"/>
    </source>
</evidence>
<evidence type="ECO:0000313" key="3">
    <source>
        <dbReference type="Proteomes" id="UP000286791"/>
    </source>
</evidence>
<gene>
    <name evidence="2" type="ORF">C3H48_08250</name>
</gene>
<protein>
    <recommendedName>
        <fullName evidence="1">Toprim domain-containing protein</fullName>
    </recommendedName>
</protein>
<dbReference type="InterPro" id="IPR006171">
    <property type="entry name" value="TOPRIM_dom"/>
</dbReference>
<proteinExistence type="predicted"/>
<dbReference type="Pfam" id="PF13362">
    <property type="entry name" value="Toprim_3"/>
    <property type="match status" value="1"/>
</dbReference>
<dbReference type="CDD" id="cd01029">
    <property type="entry name" value="TOPRIM_primases"/>
    <property type="match status" value="1"/>
</dbReference>
<dbReference type="EMBL" id="PRCE01000095">
    <property type="protein sequence ID" value="RTJ97610.1"/>
    <property type="molecule type" value="Genomic_DNA"/>
</dbReference>
<dbReference type="InterPro" id="IPR043764">
    <property type="entry name" value="DUF5710"/>
</dbReference>
<dbReference type="Proteomes" id="UP000286791">
    <property type="component" value="Unassembled WGS sequence"/>
</dbReference>
<dbReference type="Pfam" id="PF18974">
    <property type="entry name" value="DUF5710"/>
    <property type="match status" value="1"/>
</dbReference>
<comment type="caution">
    <text evidence="2">The sequence shown here is derived from an EMBL/GenBank/DDBJ whole genome shotgun (WGS) entry which is preliminary data.</text>
</comment>
<dbReference type="InterPro" id="IPR034154">
    <property type="entry name" value="TOPRIM_DnaG/twinkle"/>
</dbReference>